<dbReference type="PRINTS" id="PR00344">
    <property type="entry name" value="BCTRLSENSOR"/>
</dbReference>
<keyword evidence="6" id="KW-0808">Transferase</keyword>
<dbReference type="InterPro" id="IPR002545">
    <property type="entry name" value="CheW-lke_dom"/>
</dbReference>
<evidence type="ECO:0000259" key="15">
    <source>
        <dbReference type="PROSITE" id="PS50894"/>
    </source>
</evidence>
<dbReference type="Pfam" id="PF01627">
    <property type="entry name" value="Hpt"/>
    <property type="match status" value="1"/>
</dbReference>
<evidence type="ECO:0000259" key="13">
    <source>
        <dbReference type="PROSITE" id="PS50109"/>
    </source>
</evidence>
<evidence type="ECO:0000256" key="9">
    <source>
        <dbReference type="ARBA" id="ARBA00022840"/>
    </source>
</evidence>
<name>A0AAW5A1E6_9PSED</name>
<dbReference type="CDD" id="cd00088">
    <property type="entry name" value="HPT"/>
    <property type="match status" value="1"/>
</dbReference>
<evidence type="ECO:0000256" key="7">
    <source>
        <dbReference type="ARBA" id="ARBA00022741"/>
    </source>
</evidence>
<keyword evidence="4" id="KW-0145">Chemotaxis</keyword>
<evidence type="ECO:0000256" key="12">
    <source>
        <dbReference type="PROSITE-ProRule" id="PRU00110"/>
    </source>
</evidence>
<dbReference type="CDD" id="cd00731">
    <property type="entry name" value="CheA_reg"/>
    <property type="match status" value="1"/>
</dbReference>
<dbReference type="RefSeq" id="WP_130202162.1">
    <property type="nucleotide sequence ID" value="NZ_WKEB01000052.1"/>
</dbReference>
<feature type="modified residue" description="Phosphohistidine" evidence="12">
    <location>
        <position position="46"/>
    </location>
</feature>
<keyword evidence="5 12" id="KW-0597">Phosphoprotein</keyword>
<evidence type="ECO:0000313" key="16">
    <source>
        <dbReference type="EMBL" id="MCF5057667.1"/>
    </source>
</evidence>
<dbReference type="PANTHER" id="PTHR43395">
    <property type="entry name" value="SENSOR HISTIDINE KINASE CHEA"/>
    <property type="match status" value="1"/>
</dbReference>
<keyword evidence="8" id="KW-0418">Kinase</keyword>
<dbReference type="SMART" id="SM00260">
    <property type="entry name" value="CheW"/>
    <property type="match status" value="1"/>
</dbReference>
<dbReference type="InterPro" id="IPR004358">
    <property type="entry name" value="Sig_transdc_His_kin-like_C"/>
</dbReference>
<comment type="caution">
    <text evidence="16">The sequence shown here is derived from an EMBL/GenBank/DDBJ whole genome shotgun (WGS) entry which is preliminary data.</text>
</comment>
<feature type="domain" description="CheW-like" evidence="14">
    <location>
        <begin position="523"/>
        <end position="651"/>
    </location>
</feature>
<dbReference type="Proteomes" id="UP000814172">
    <property type="component" value="Unassembled WGS sequence"/>
</dbReference>
<dbReference type="InterPro" id="IPR036890">
    <property type="entry name" value="HATPase_C_sf"/>
</dbReference>
<dbReference type="Gene3D" id="1.10.287.560">
    <property type="entry name" value="Histidine kinase CheA-like, homodimeric domain"/>
    <property type="match status" value="1"/>
</dbReference>
<dbReference type="EMBL" id="WKEW01000031">
    <property type="protein sequence ID" value="MCF5057667.1"/>
    <property type="molecule type" value="Genomic_DNA"/>
</dbReference>
<keyword evidence="7" id="KW-0547">Nucleotide-binding</keyword>
<evidence type="ECO:0000256" key="3">
    <source>
        <dbReference type="ARBA" id="ARBA00021495"/>
    </source>
</evidence>
<evidence type="ECO:0000256" key="10">
    <source>
        <dbReference type="ARBA" id="ARBA00023012"/>
    </source>
</evidence>
<dbReference type="InterPro" id="IPR036641">
    <property type="entry name" value="HPT_dom_sf"/>
</dbReference>
<dbReference type="GO" id="GO:0000155">
    <property type="term" value="F:phosphorelay sensor kinase activity"/>
    <property type="evidence" value="ECO:0007669"/>
    <property type="project" value="InterPro"/>
</dbReference>
<keyword evidence="9" id="KW-0067">ATP-binding</keyword>
<dbReference type="Pfam" id="PF02895">
    <property type="entry name" value="H-kinase_dim"/>
    <property type="match status" value="1"/>
</dbReference>
<dbReference type="AlphaFoldDB" id="A0AAW5A1E6"/>
<dbReference type="SUPFAM" id="SSF47384">
    <property type="entry name" value="Homodimeric domain of signal transducing histidine kinase"/>
    <property type="match status" value="1"/>
</dbReference>
<dbReference type="SMART" id="SM00073">
    <property type="entry name" value="HPT"/>
    <property type="match status" value="1"/>
</dbReference>
<proteinExistence type="predicted"/>
<dbReference type="InterPro" id="IPR037006">
    <property type="entry name" value="CheA-like_homodim_sf"/>
</dbReference>
<dbReference type="CDD" id="cd16916">
    <property type="entry name" value="HATPase_CheA-like"/>
    <property type="match status" value="1"/>
</dbReference>
<dbReference type="Gene3D" id="1.20.120.160">
    <property type="entry name" value="HPT domain"/>
    <property type="match status" value="1"/>
</dbReference>
<evidence type="ECO:0000259" key="14">
    <source>
        <dbReference type="PROSITE" id="PS50851"/>
    </source>
</evidence>
<dbReference type="GO" id="GO:0005524">
    <property type="term" value="F:ATP binding"/>
    <property type="evidence" value="ECO:0007669"/>
    <property type="project" value="UniProtKB-KW"/>
</dbReference>
<dbReference type="SUPFAM" id="SSF50341">
    <property type="entry name" value="CheW-like"/>
    <property type="match status" value="1"/>
</dbReference>
<evidence type="ECO:0000256" key="6">
    <source>
        <dbReference type="ARBA" id="ARBA00022679"/>
    </source>
</evidence>
<keyword evidence="10" id="KW-0902">Two-component regulatory system</keyword>
<evidence type="ECO:0000256" key="5">
    <source>
        <dbReference type="ARBA" id="ARBA00022553"/>
    </source>
</evidence>
<evidence type="ECO:0000256" key="8">
    <source>
        <dbReference type="ARBA" id="ARBA00022777"/>
    </source>
</evidence>
<dbReference type="GO" id="GO:0006935">
    <property type="term" value="P:chemotaxis"/>
    <property type="evidence" value="ECO:0007669"/>
    <property type="project" value="UniProtKB-KW"/>
</dbReference>
<keyword evidence="17" id="KW-1185">Reference proteome</keyword>
<accession>A0AAW5A1E6</accession>
<evidence type="ECO:0000256" key="2">
    <source>
        <dbReference type="ARBA" id="ARBA00012438"/>
    </source>
</evidence>
<dbReference type="InterPro" id="IPR036061">
    <property type="entry name" value="CheW-like_dom_sf"/>
</dbReference>
<feature type="domain" description="HPt" evidence="15">
    <location>
        <begin position="1"/>
        <end position="103"/>
    </location>
</feature>
<evidence type="ECO:0000256" key="1">
    <source>
        <dbReference type="ARBA" id="ARBA00000085"/>
    </source>
</evidence>
<dbReference type="PROSITE" id="PS50894">
    <property type="entry name" value="HPT"/>
    <property type="match status" value="1"/>
</dbReference>
<dbReference type="SMART" id="SM00387">
    <property type="entry name" value="HATPase_c"/>
    <property type="match status" value="1"/>
</dbReference>
<comment type="function">
    <text evidence="11">Involved in the transmission of sensory signals from the chemoreceptors to the flagellar motors. CheA is autophosphorylated; it can transfer its phosphate group to either CheB or CheY.</text>
</comment>
<dbReference type="PANTHER" id="PTHR43395:SF10">
    <property type="entry name" value="CHEMOTAXIS PROTEIN CHEA"/>
    <property type="match status" value="1"/>
</dbReference>
<dbReference type="Pfam" id="PF01584">
    <property type="entry name" value="CheW"/>
    <property type="match status" value="1"/>
</dbReference>
<dbReference type="InterPro" id="IPR036097">
    <property type="entry name" value="HisK_dim/P_sf"/>
</dbReference>
<dbReference type="InterPro" id="IPR003594">
    <property type="entry name" value="HATPase_dom"/>
</dbReference>
<dbReference type="PROSITE" id="PS50109">
    <property type="entry name" value="HIS_KIN"/>
    <property type="match status" value="1"/>
</dbReference>
<dbReference type="SUPFAM" id="SSF47226">
    <property type="entry name" value="Histidine-containing phosphotransfer domain, HPT domain"/>
    <property type="match status" value="1"/>
</dbReference>
<dbReference type="FunFam" id="3.30.565.10:FF:000016">
    <property type="entry name" value="Chemotaxis protein CheA, putative"/>
    <property type="match status" value="1"/>
</dbReference>
<dbReference type="Gene3D" id="3.30.565.10">
    <property type="entry name" value="Histidine kinase-like ATPase, C-terminal domain"/>
    <property type="match status" value="1"/>
</dbReference>
<evidence type="ECO:0000256" key="11">
    <source>
        <dbReference type="ARBA" id="ARBA00035100"/>
    </source>
</evidence>
<dbReference type="PROSITE" id="PS50851">
    <property type="entry name" value="CHEW"/>
    <property type="match status" value="1"/>
</dbReference>
<dbReference type="SUPFAM" id="SSF55874">
    <property type="entry name" value="ATPase domain of HSP90 chaperone/DNA topoisomerase II/histidine kinase"/>
    <property type="match status" value="1"/>
</dbReference>
<dbReference type="InterPro" id="IPR004105">
    <property type="entry name" value="CheA-like_dim"/>
</dbReference>
<dbReference type="Gene3D" id="2.30.30.40">
    <property type="entry name" value="SH3 Domains"/>
    <property type="match status" value="1"/>
</dbReference>
<dbReference type="InterPro" id="IPR051315">
    <property type="entry name" value="Bact_Chemotaxis_CheA"/>
</dbReference>
<dbReference type="EC" id="2.7.13.3" evidence="2"/>
<sequence length="659" mass="72025">MDMQAVRNVLIEEARELLAAMEQALLEVETHGADSERINAIFRAAHTLKGSSGMFNLQLVVGFTHLMENLLVRVRTGEQAIDAQLISLLLGCGDYLSRLFDNVADGLDEQDPDPQTRALLSAELQQYLTIVAPLSATEPLPGAALNTHVQHWRIELRPEPQVFLHGLDPIAFVNYLAGLGEVLCLEVLQDTLPTLATLEAESCYLGFVLEILSSATQANIEQALEFIAQDCAIHISQQPPTELTAAPTWTPELTAESVQALVEPGDSLRARSQEQVFIKVDARKLDQLIDSVGELVTRSARSRTLAEDAPREAVKTFMEEVDSFVEQIRDRALSLRMAPVNEVFQRFPRVVRDVARDLGKQVDLNIRGADTELDKSLLDKLNDPLLHIVRNALDHGLEPADVRQAMGKPALGTLSLNAYHDSGCVVLEISDDGRGLDAQKIRGKAIERGLINVDSDLDEQAIYHLIFEAGFSTAEQVTDLSGRGVGMDVVRRSIEALRGTIEINSHLGSGTTFRIRLPLTLSIIDGFQVVVGEAHFVIPLEQVVECLELGERSGSNQIVSLRDSPLAFVRLAELFNIPAQAGARECLVVVQHGTQRTGIVVDRFAGELQAVIKPLNPLLRSIRGLGGSTILGDGSVAMILDINALLDADRRGEALQRQA</sequence>
<protein>
    <recommendedName>
        <fullName evidence="3">Chemotaxis protein CheA</fullName>
        <ecNumber evidence="2">2.7.13.3</ecNumber>
    </recommendedName>
</protein>
<evidence type="ECO:0000313" key="17">
    <source>
        <dbReference type="Proteomes" id="UP000814172"/>
    </source>
</evidence>
<dbReference type="InterPro" id="IPR005467">
    <property type="entry name" value="His_kinase_dom"/>
</dbReference>
<dbReference type="SMART" id="SM01231">
    <property type="entry name" value="H-kinase_dim"/>
    <property type="match status" value="1"/>
</dbReference>
<comment type="catalytic activity">
    <reaction evidence="1">
        <text>ATP + protein L-histidine = ADP + protein N-phospho-L-histidine.</text>
        <dbReference type="EC" id="2.7.13.3"/>
    </reaction>
</comment>
<dbReference type="Pfam" id="PF02518">
    <property type="entry name" value="HATPase_c"/>
    <property type="match status" value="1"/>
</dbReference>
<evidence type="ECO:0000256" key="4">
    <source>
        <dbReference type="ARBA" id="ARBA00022500"/>
    </source>
</evidence>
<reference evidence="16 17" key="1">
    <citation type="submission" date="2019-11" db="EMBL/GenBank/DDBJ databases">
        <title>Epiphytic Pseudomonas syringae from cherry orchards.</title>
        <authorList>
            <person name="Hulin M.T."/>
        </authorList>
    </citation>
    <scope>NUCLEOTIDE SEQUENCE [LARGE SCALE GENOMIC DNA]</scope>
    <source>
        <strain evidence="16 17">PA-6-9F</strain>
    </source>
</reference>
<dbReference type="GO" id="GO:0005737">
    <property type="term" value="C:cytoplasm"/>
    <property type="evidence" value="ECO:0007669"/>
    <property type="project" value="InterPro"/>
</dbReference>
<gene>
    <name evidence="16" type="ORF">GIW75_11955</name>
</gene>
<feature type="domain" description="Histidine kinase" evidence="13">
    <location>
        <begin position="319"/>
        <end position="521"/>
    </location>
</feature>
<dbReference type="InterPro" id="IPR008207">
    <property type="entry name" value="Sig_transdc_His_kin_Hpt_dom"/>
</dbReference>
<organism evidence="16 17">
    <name type="scientific">Pseudomonas proteolytica</name>
    <dbReference type="NCBI Taxonomy" id="219574"/>
    <lineage>
        <taxon>Bacteria</taxon>
        <taxon>Pseudomonadati</taxon>
        <taxon>Pseudomonadota</taxon>
        <taxon>Gammaproteobacteria</taxon>
        <taxon>Pseudomonadales</taxon>
        <taxon>Pseudomonadaceae</taxon>
        <taxon>Pseudomonas</taxon>
    </lineage>
</organism>